<protein>
    <submittedName>
        <fullName evidence="1">Uncharacterized protein</fullName>
    </submittedName>
</protein>
<reference evidence="1" key="1">
    <citation type="submission" date="2021-02" db="EMBL/GenBank/DDBJ databases">
        <authorList>
            <person name="Nowell W R."/>
        </authorList>
    </citation>
    <scope>NUCLEOTIDE SEQUENCE</scope>
</reference>
<dbReference type="EMBL" id="CAJOBJ010000998">
    <property type="protein sequence ID" value="CAF3856083.1"/>
    <property type="molecule type" value="Genomic_DNA"/>
</dbReference>
<accession>A0A814UBK4</accession>
<dbReference type="EMBL" id="CAJOBH010003814">
    <property type="protein sequence ID" value="CAF3967037.1"/>
    <property type="molecule type" value="Genomic_DNA"/>
</dbReference>
<evidence type="ECO:0000313" key="1">
    <source>
        <dbReference type="EMBL" id="CAF1171810.1"/>
    </source>
</evidence>
<evidence type="ECO:0000313" key="2">
    <source>
        <dbReference type="EMBL" id="CAF3856083.1"/>
    </source>
</evidence>
<evidence type="ECO:0000313" key="4">
    <source>
        <dbReference type="Proteomes" id="UP000663855"/>
    </source>
</evidence>
<name>A0A814UBK4_9BILA</name>
<dbReference type="EMBL" id="CAJNOV010004327">
    <property type="protein sequence ID" value="CAF1171810.1"/>
    <property type="molecule type" value="Genomic_DNA"/>
</dbReference>
<gene>
    <name evidence="3" type="ORF">BYL167_LOCUS11867</name>
    <name evidence="1" type="ORF">CJN711_LOCUS10548</name>
    <name evidence="2" type="ORF">GIL414_LOCUS4233</name>
</gene>
<proteinExistence type="predicted"/>
<dbReference type="Proteomes" id="UP000663855">
    <property type="component" value="Unassembled WGS sequence"/>
</dbReference>
<organism evidence="1 4">
    <name type="scientific">Rotaria magnacalcarata</name>
    <dbReference type="NCBI Taxonomy" id="392030"/>
    <lineage>
        <taxon>Eukaryota</taxon>
        <taxon>Metazoa</taxon>
        <taxon>Spiralia</taxon>
        <taxon>Gnathifera</taxon>
        <taxon>Rotifera</taxon>
        <taxon>Eurotatoria</taxon>
        <taxon>Bdelloidea</taxon>
        <taxon>Philodinida</taxon>
        <taxon>Philodinidae</taxon>
        <taxon>Rotaria</taxon>
    </lineage>
</organism>
<evidence type="ECO:0000313" key="3">
    <source>
        <dbReference type="EMBL" id="CAF3967037.1"/>
    </source>
</evidence>
<dbReference type="Proteomes" id="UP000681720">
    <property type="component" value="Unassembled WGS sequence"/>
</dbReference>
<dbReference type="Proteomes" id="UP000681967">
    <property type="component" value="Unassembled WGS sequence"/>
</dbReference>
<dbReference type="AlphaFoldDB" id="A0A814UBK4"/>
<sequence length="168" mass="19013">MAIKSNGFKNNRKENTFYLIKNAIEVNVSEFSRDEISVKLERDNTLLVNALHLDQFAADNCTDVDTIRSVIPNTGILTMDIPMLRNNNAIRHLHEALLQTINNQPLRQTQSEYKCSISNADLNKSIIHLPDGIDKYNVTSQVMEDGVFVIDTYTFTYLCEATTTNLGD</sequence>
<comment type="caution">
    <text evidence="1">The sequence shown here is derived from an EMBL/GenBank/DDBJ whole genome shotgun (WGS) entry which is preliminary data.</text>
</comment>